<keyword evidence="3" id="KW-0418">Kinase</keyword>
<sequence>MLLVVNIVFLLLVFRILLNSRILEKLMQSHWGLLVKLQHIFFLSVLLLLSIFTENYFLDIPELIWGVLVVFLFNVGIYYLVYFYLVPQFYLANKYPKFILYSLICFLVSSLFRILLEPAVFDVRFDENLSNTTFLFNVYIVQGIVILVASFLGITKDKFLIEKDYEDLGEEKEKLHLDLLKSKLNPHFLFNILNNIYSGSIRSAENTSASILQLSKLLQYVIYDTNKTKISIAREFASIVSLIDLYQLRYNNQLNIRFDLRQEEALELIEIPPAIFLTIFENALKHSALGIEADSFITIRYTLGEREFLFEVENSMAEHKNLSDNLTDSGLGNTAILSLLEKYYPEKFTFRTGLREDNSYQTSLQIEYLWQD</sequence>
<feature type="transmembrane region" description="Helical" evidence="1">
    <location>
        <begin position="63"/>
        <end position="86"/>
    </location>
</feature>
<dbReference type="Proteomes" id="UP000286246">
    <property type="component" value="Unassembled WGS sequence"/>
</dbReference>
<gene>
    <name evidence="3" type="ORF">DFQ12_0675</name>
</gene>
<keyword evidence="3" id="KW-0808">Transferase</keyword>
<evidence type="ECO:0000259" key="2">
    <source>
        <dbReference type="Pfam" id="PF06580"/>
    </source>
</evidence>
<dbReference type="EMBL" id="RAPY01000001">
    <property type="protein sequence ID" value="RKE55836.1"/>
    <property type="molecule type" value="Genomic_DNA"/>
</dbReference>
<dbReference type="InterPro" id="IPR050640">
    <property type="entry name" value="Bact_2-comp_sensor_kinase"/>
</dbReference>
<feature type="transmembrane region" description="Helical" evidence="1">
    <location>
        <begin position="6"/>
        <end position="23"/>
    </location>
</feature>
<dbReference type="GO" id="GO:0000155">
    <property type="term" value="F:phosphorelay sensor kinase activity"/>
    <property type="evidence" value="ECO:0007669"/>
    <property type="project" value="InterPro"/>
</dbReference>
<keyword evidence="1" id="KW-0812">Transmembrane</keyword>
<dbReference type="GO" id="GO:0016020">
    <property type="term" value="C:membrane"/>
    <property type="evidence" value="ECO:0007669"/>
    <property type="project" value="InterPro"/>
</dbReference>
<evidence type="ECO:0000313" key="4">
    <source>
        <dbReference type="Proteomes" id="UP000286246"/>
    </source>
</evidence>
<accession>A0A420BGN0</accession>
<proteinExistence type="predicted"/>
<dbReference type="RefSeq" id="WP_208642421.1">
    <property type="nucleotide sequence ID" value="NZ_RAPY01000001.1"/>
</dbReference>
<feature type="transmembrane region" description="Helical" evidence="1">
    <location>
        <begin position="35"/>
        <end position="57"/>
    </location>
</feature>
<keyword evidence="1" id="KW-0472">Membrane</keyword>
<feature type="domain" description="Signal transduction histidine kinase internal region" evidence="2">
    <location>
        <begin position="176"/>
        <end position="254"/>
    </location>
</feature>
<name>A0A420BGN0_SPHD1</name>
<reference evidence="3 4" key="1">
    <citation type="submission" date="2018-09" db="EMBL/GenBank/DDBJ databases">
        <title>Genomic Encyclopedia of Type Strains, Phase III (KMG-III): the genomes of soil and plant-associated and newly described type strains.</title>
        <authorList>
            <person name="Whitman W."/>
        </authorList>
    </citation>
    <scope>NUCLEOTIDE SEQUENCE [LARGE SCALE GENOMIC DNA]</scope>
    <source>
        <strain evidence="3 4">CECT 7938</strain>
    </source>
</reference>
<dbReference type="InterPro" id="IPR010559">
    <property type="entry name" value="Sig_transdc_His_kin_internal"/>
</dbReference>
<evidence type="ECO:0000256" key="1">
    <source>
        <dbReference type="SAM" id="Phobius"/>
    </source>
</evidence>
<organism evidence="3 4">
    <name type="scientific">Sphingobacterium detergens</name>
    <dbReference type="NCBI Taxonomy" id="1145106"/>
    <lineage>
        <taxon>Bacteria</taxon>
        <taxon>Pseudomonadati</taxon>
        <taxon>Bacteroidota</taxon>
        <taxon>Sphingobacteriia</taxon>
        <taxon>Sphingobacteriales</taxon>
        <taxon>Sphingobacteriaceae</taxon>
        <taxon>Sphingobacterium</taxon>
    </lineage>
</organism>
<evidence type="ECO:0000313" key="3">
    <source>
        <dbReference type="EMBL" id="RKE55836.1"/>
    </source>
</evidence>
<feature type="transmembrane region" description="Helical" evidence="1">
    <location>
        <begin position="98"/>
        <end position="116"/>
    </location>
</feature>
<comment type="caution">
    <text evidence="3">The sequence shown here is derived from an EMBL/GenBank/DDBJ whole genome shotgun (WGS) entry which is preliminary data.</text>
</comment>
<dbReference type="Pfam" id="PF06580">
    <property type="entry name" value="His_kinase"/>
    <property type="match status" value="1"/>
</dbReference>
<protein>
    <submittedName>
        <fullName evidence="3">Histidine kinase</fullName>
    </submittedName>
</protein>
<keyword evidence="1" id="KW-1133">Transmembrane helix</keyword>
<keyword evidence="4" id="KW-1185">Reference proteome</keyword>
<feature type="transmembrane region" description="Helical" evidence="1">
    <location>
        <begin position="136"/>
        <end position="154"/>
    </location>
</feature>
<dbReference type="AlphaFoldDB" id="A0A420BGN0"/>
<dbReference type="PANTHER" id="PTHR34220">
    <property type="entry name" value="SENSOR HISTIDINE KINASE YPDA"/>
    <property type="match status" value="1"/>
</dbReference>
<dbReference type="PANTHER" id="PTHR34220:SF7">
    <property type="entry name" value="SENSOR HISTIDINE KINASE YPDA"/>
    <property type="match status" value="1"/>
</dbReference>